<dbReference type="Pfam" id="PF00108">
    <property type="entry name" value="Thiolase_N"/>
    <property type="match status" value="1"/>
</dbReference>
<dbReference type="Pfam" id="PF22691">
    <property type="entry name" value="Thiolase_C_1"/>
    <property type="match status" value="1"/>
</dbReference>
<keyword evidence="1 4" id="KW-0808">Transferase</keyword>
<dbReference type="OrthoDB" id="7053663at2"/>
<gene>
    <name evidence="4" type="ORF">ND2E_0190</name>
</gene>
<dbReference type="PANTHER" id="PTHR42870:SF1">
    <property type="entry name" value="NON-SPECIFIC LIPID-TRANSFER PROTEIN-LIKE 2"/>
    <property type="match status" value="1"/>
</dbReference>
<dbReference type="PANTHER" id="PTHR42870">
    <property type="entry name" value="ACETYL-COA C-ACETYLTRANSFERASE"/>
    <property type="match status" value="1"/>
</dbReference>
<dbReference type="GO" id="GO:0003988">
    <property type="term" value="F:acetyl-CoA C-acyltransferase activity"/>
    <property type="evidence" value="ECO:0007669"/>
    <property type="project" value="UniProtKB-ARBA"/>
</dbReference>
<proteinExistence type="predicted"/>
<accession>A0A099KFU9</accession>
<dbReference type="Proteomes" id="UP000029843">
    <property type="component" value="Unassembled WGS sequence"/>
</dbReference>
<protein>
    <submittedName>
        <fullName evidence="4">Propanoyl-CoA C-acyltransferase</fullName>
        <ecNumber evidence="4">2.3.1.176</ecNumber>
    </submittedName>
</protein>
<dbReference type="InterPro" id="IPR016039">
    <property type="entry name" value="Thiolase-like"/>
</dbReference>
<dbReference type="PIRSF" id="PIRSF000429">
    <property type="entry name" value="Ac-CoA_Ac_transf"/>
    <property type="match status" value="1"/>
</dbReference>
<evidence type="ECO:0000313" key="5">
    <source>
        <dbReference type="Proteomes" id="UP000029843"/>
    </source>
</evidence>
<dbReference type="PATRIC" id="fig|28229.4.peg.3130"/>
<evidence type="ECO:0000313" key="4">
    <source>
        <dbReference type="EMBL" id="KGJ88897.1"/>
    </source>
</evidence>
<dbReference type="InterPro" id="IPR020616">
    <property type="entry name" value="Thiolase_N"/>
</dbReference>
<feature type="domain" description="Thiolase N-terminal" evidence="2">
    <location>
        <begin position="4"/>
        <end position="188"/>
    </location>
</feature>
<dbReference type="InterPro" id="IPR055140">
    <property type="entry name" value="Thiolase_C_2"/>
</dbReference>
<dbReference type="SUPFAM" id="SSF53901">
    <property type="entry name" value="Thiolase-like"/>
    <property type="match status" value="2"/>
</dbReference>
<sequence length="389" mass="41126">MSQVIVAGVGMTKFCKPGQQEPYRVMAAKAVNLALADAGIDATKIQQAFGAYIYGDSTCAQHAFYDVIQSGIPVVNVNNNCSSGSTALFLARQAILSGEIDCALAFGFEEMQPGALGSGWDDRESPFDRAKPVLDKFNAPDGPLALQAFGAAGRHYMDLYGAEADIFAKVSAKSRSHAVHNPYSMFTKPLTYQDVLNDKVIYDGYMTRTMACPPTCGAAATIVCSEAFAARHGITHGVKILAQAMATDTEKSWQDPIYAAGKGMTEIAAKKVYNMAGISPEDVDVIELHDCFTTNEVISYEGLGLCPEGGAAEFIDKGDNTYGGKFVIGPSGGLMSKGHPIGATGLAQCTELTWHLRGQAGARQVEGARLALQHNVGLGGAVVVTLYGK</sequence>
<dbReference type="AlphaFoldDB" id="A0A099KFU9"/>
<dbReference type="InterPro" id="IPR002155">
    <property type="entry name" value="Thiolase"/>
</dbReference>
<dbReference type="EMBL" id="JQED01000042">
    <property type="protein sequence ID" value="KGJ88897.1"/>
    <property type="molecule type" value="Genomic_DNA"/>
</dbReference>
<dbReference type="CDD" id="cd00829">
    <property type="entry name" value="SCP-x_thiolase"/>
    <property type="match status" value="1"/>
</dbReference>
<evidence type="ECO:0000259" key="2">
    <source>
        <dbReference type="Pfam" id="PF00108"/>
    </source>
</evidence>
<comment type="caution">
    <text evidence="4">The sequence shown here is derived from an EMBL/GenBank/DDBJ whole genome shotgun (WGS) entry which is preliminary data.</text>
</comment>
<keyword evidence="4" id="KW-0012">Acyltransferase</keyword>
<dbReference type="NCBIfam" id="NF006102">
    <property type="entry name" value="PRK08256.1"/>
    <property type="match status" value="1"/>
</dbReference>
<dbReference type="EC" id="2.3.1.176" evidence="4"/>
<name>A0A099KFU9_COLPS</name>
<dbReference type="Gene3D" id="3.40.47.10">
    <property type="match status" value="1"/>
</dbReference>
<dbReference type="RefSeq" id="WP_033094786.1">
    <property type="nucleotide sequence ID" value="NZ_JQED01000042.1"/>
</dbReference>
<organism evidence="4 5">
    <name type="scientific">Colwellia psychrerythraea</name>
    <name type="common">Vibrio psychroerythus</name>
    <dbReference type="NCBI Taxonomy" id="28229"/>
    <lineage>
        <taxon>Bacteria</taxon>
        <taxon>Pseudomonadati</taxon>
        <taxon>Pseudomonadota</taxon>
        <taxon>Gammaproteobacteria</taxon>
        <taxon>Alteromonadales</taxon>
        <taxon>Colwelliaceae</taxon>
        <taxon>Colwellia</taxon>
    </lineage>
</organism>
<evidence type="ECO:0000256" key="1">
    <source>
        <dbReference type="ARBA" id="ARBA00022679"/>
    </source>
</evidence>
<dbReference type="InterPro" id="IPR020615">
    <property type="entry name" value="Thiolase_acyl_enz_int_AS"/>
</dbReference>
<dbReference type="PROSITE" id="PS00098">
    <property type="entry name" value="THIOLASE_1"/>
    <property type="match status" value="1"/>
</dbReference>
<reference evidence="4 5" key="1">
    <citation type="submission" date="2014-08" db="EMBL/GenBank/DDBJ databases">
        <title>Genomic and Phenotypic Diversity of Colwellia psychrerythraea strains from Disparate Marine Basins.</title>
        <authorList>
            <person name="Techtmann S.M."/>
            <person name="Stelling S.C."/>
            <person name="Utturkar S.M."/>
            <person name="Alshibli N."/>
            <person name="Harris A."/>
            <person name="Brown S.D."/>
            <person name="Hazen T.C."/>
        </authorList>
    </citation>
    <scope>NUCLEOTIDE SEQUENCE [LARGE SCALE GENOMIC DNA]</scope>
    <source>
        <strain evidence="4 5">ND2E</strain>
    </source>
</reference>
<evidence type="ECO:0000259" key="3">
    <source>
        <dbReference type="Pfam" id="PF22691"/>
    </source>
</evidence>
<feature type="domain" description="Thiolase C-terminal" evidence="3">
    <location>
        <begin position="265"/>
        <end position="379"/>
    </location>
</feature>